<comment type="caution">
    <text evidence="1">The sequence shown here is derived from an EMBL/GenBank/DDBJ whole genome shotgun (WGS) entry which is preliminary data.</text>
</comment>
<keyword evidence="2" id="KW-1185">Reference proteome</keyword>
<organism evidence="1 2">
    <name type="scientific">Hermanssonia centrifuga</name>
    <dbReference type="NCBI Taxonomy" id="98765"/>
    <lineage>
        <taxon>Eukaryota</taxon>
        <taxon>Fungi</taxon>
        <taxon>Dikarya</taxon>
        <taxon>Basidiomycota</taxon>
        <taxon>Agaricomycotina</taxon>
        <taxon>Agaricomycetes</taxon>
        <taxon>Polyporales</taxon>
        <taxon>Meruliaceae</taxon>
        <taxon>Hermanssonia</taxon>
    </lineage>
</organism>
<sequence>YPGSLGSLETLLALSPLLGSQDSTLRSLNSKGRGKAPILGQETAGSSKLKVFCAKVKGGLNSKILGPRYVKSGWNFSSRLLRTLQGVSKRSEMIASAAGYSKLEGSNIGFKFEHGLESKLLGLGDVESCSTLLVYTS</sequence>
<dbReference type="AlphaFoldDB" id="A0A2R6NYC9"/>
<reference evidence="1 2" key="1">
    <citation type="submission" date="2018-02" db="EMBL/GenBank/DDBJ databases">
        <title>Genome sequence of the basidiomycete white-rot fungus Phlebia centrifuga.</title>
        <authorList>
            <person name="Granchi Z."/>
            <person name="Peng M."/>
            <person name="de Vries R.P."/>
            <person name="Hilden K."/>
            <person name="Makela M.R."/>
            <person name="Grigoriev I."/>
            <person name="Riley R."/>
        </authorList>
    </citation>
    <scope>NUCLEOTIDE SEQUENCE [LARGE SCALE GENOMIC DNA]</scope>
    <source>
        <strain evidence="1 2">FBCC195</strain>
    </source>
</reference>
<evidence type="ECO:0000313" key="1">
    <source>
        <dbReference type="EMBL" id="PSR80027.1"/>
    </source>
</evidence>
<proteinExistence type="predicted"/>
<protein>
    <submittedName>
        <fullName evidence="1">Uncharacterized protein</fullName>
    </submittedName>
</protein>
<gene>
    <name evidence="1" type="ORF">PHLCEN_2v6812</name>
</gene>
<accession>A0A2R6NYC9</accession>
<name>A0A2R6NYC9_9APHY</name>
<dbReference type="Proteomes" id="UP000186601">
    <property type="component" value="Unassembled WGS sequence"/>
</dbReference>
<feature type="non-terminal residue" evidence="1">
    <location>
        <position position="1"/>
    </location>
</feature>
<dbReference type="EMBL" id="MLYV02000674">
    <property type="protein sequence ID" value="PSR80027.1"/>
    <property type="molecule type" value="Genomic_DNA"/>
</dbReference>
<evidence type="ECO:0000313" key="2">
    <source>
        <dbReference type="Proteomes" id="UP000186601"/>
    </source>
</evidence>